<dbReference type="Proteomes" id="UP001056429">
    <property type="component" value="Unassembled WGS sequence"/>
</dbReference>
<sequence>MEKRENLKDAVEEIDSKEIEMDLEELLEESIDEDYEELIKKASKYDEIKETQKKIEATKKVMGIKNKKFKEKEKELEEKVEKFNREREEFIQKNINENDKKFEEIFQVVNKQQQEFQDKISELNRKLIESSRYESEYLALLKENELLKEDKQENTRRLIELNDRIKELEYLEDKIEIIKEVELLRDKVEDLEKDKNIYVQKSKDFEIKFNEEKNKNEEISMENSILKTKITRLKGRLQEFEEIEKRKGNSGDTTANTFKEYINSEKEIVKSTKFQPYSGDFETVTGFIKYASAANFEYDEKTIRAFLASVKSSKFTILKGFSGTGKSSLPKLFAKYLGAHCEVIPVQTNWKTKSDLLGFYNHFTNRFIPTKFTETLFRANVNKDKIFFVVLDEMNLSRVEYYFSEFNSKLWSDKDDRFIELFDGVKIYDEELKDYLVSGNKIAIPDNIIFIGTINEDDSVSPISDKIYDRAQVIDFITLPQSTSVGDIDKTETKDYSYTYERFMHNNNSNNGESYMLKFQHINKYMRNEFNKNLAFRSMKQIGDFCSIFIGSCDKRKDMKSKEIDVIDAIDMQLVSKFIPKIKYAYSGDFESKLKKFREEIVNSTFKGVDNIDDLQIFIQIDMLLKEIEY</sequence>
<feature type="domain" description="ATPase dynein-related AAA" evidence="2">
    <location>
        <begin position="317"/>
        <end position="470"/>
    </location>
</feature>
<evidence type="ECO:0000259" key="2">
    <source>
        <dbReference type="Pfam" id="PF07728"/>
    </source>
</evidence>
<proteinExistence type="predicted"/>
<reference evidence="3" key="2">
    <citation type="submission" date="2021-04" db="EMBL/GenBank/DDBJ databases">
        <authorList>
            <person name="Dong X."/>
        </authorList>
    </citation>
    <scope>NUCLEOTIDE SEQUENCE</scope>
    <source>
        <strain evidence="3">ZWT</strain>
    </source>
</reference>
<accession>A0A9J6NX09</accession>
<keyword evidence="4" id="KW-1185">Reference proteome</keyword>
<dbReference type="GO" id="GO:0016887">
    <property type="term" value="F:ATP hydrolysis activity"/>
    <property type="evidence" value="ECO:0007669"/>
    <property type="project" value="InterPro"/>
</dbReference>
<organism evidence="3 4">
    <name type="scientific">Oceanirhabdus seepicola</name>
    <dbReference type="NCBI Taxonomy" id="2828781"/>
    <lineage>
        <taxon>Bacteria</taxon>
        <taxon>Bacillati</taxon>
        <taxon>Bacillota</taxon>
        <taxon>Clostridia</taxon>
        <taxon>Eubacteriales</taxon>
        <taxon>Clostridiaceae</taxon>
        <taxon>Oceanirhabdus</taxon>
    </lineage>
</organism>
<evidence type="ECO:0000313" key="3">
    <source>
        <dbReference type="EMBL" id="MCM1988803.1"/>
    </source>
</evidence>
<feature type="coiled-coil region" evidence="1">
    <location>
        <begin position="66"/>
        <end position="201"/>
    </location>
</feature>
<dbReference type="EMBL" id="JAGSOJ010000001">
    <property type="protein sequence ID" value="MCM1988803.1"/>
    <property type="molecule type" value="Genomic_DNA"/>
</dbReference>
<protein>
    <submittedName>
        <fullName evidence="3">AAA family ATPase</fullName>
    </submittedName>
</protein>
<dbReference type="InterPro" id="IPR027417">
    <property type="entry name" value="P-loop_NTPase"/>
</dbReference>
<gene>
    <name evidence="3" type="ORF">KDK92_03550</name>
</gene>
<evidence type="ECO:0000313" key="4">
    <source>
        <dbReference type="Proteomes" id="UP001056429"/>
    </source>
</evidence>
<dbReference type="SUPFAM" id="SSF52540">
    <property type="entry name" value="P-loop containing nucleoside triphosphate hydrolases"/>
    <property type="match status" value="1"/>
</dbReference>
<dbReference type="Pfam" id="PF07728">
    <property type="entry name" value="AAA_5"/>
    <property type="match status" value="1"/>
</dbReference>
<comment type="caution">
    <text evidence="3">The sequence shown here is derived from an EMBL/GenBank/DDBJ whole genome shotgun (WGS) entry which is preliminary data.</text>
</comment>
<dbReference type="InterPro" id="IPR011704">
    <property type="entry name" value="ATPase_dyneun-rel_AAA"/>
</dbReference>
<name>A0A9J6NX09_9CLOT</name>
<dbReference type="Gene3D" id="3.40.50.300">
    <property type="entry name" value="P-loop containing nucleotide triphosphate hydrolases"/>
    <property type="match status" value="1"/>
</dbReference>
<evidence type="ECO:0000256" key="1">
    <source>
        <dbReference type="SAM" id="Coils"/>
    </source>
</evidence>
<dbReference type="AlphaFoldDB" id="A0A9J6NX09"/>
<keyword evidence="1" id="KW-0175">Coiled coil</keyword>
<dbReference type="RefSeq" id="WP_250857671.1">
    <property type="nucleotide sequence ID" value="NZ_JAGSOJ010000001.1"/>
</dbReference>
<dbReference type="GO" id="GO:0005524">
    <property type="term" value="F:ATP binding"/>
    <property type="evidence" value="ECO:0007669"/>
    <property type="project" value="InterPro"/>
</dbReference>
<reference evidence="3" key="1">
    <citation type="journal article" date="2021" name="mSystems">
        <title>Bacteria and Archaea Synergistically Convert Glycine Betaine to Biogenic Methane in the Formosa Cold Seep of the South China Sea.</title>
        <authorList>
            <person name="Li L."/>
            <person name="Zhang W."/>
            <person name="Zhang S."/>
            <person name="Song L."/>
            <person name="Sun Q."/>
            <person name="Zhang H."/>
            <person name="Xiang H."/>
            <person name="Dong X."/>
        </authorList>
    </citation>
    <scope>NUCLEOTIDE SEQUENCE</scope>
    <source>
        <strain evidence="3">ZWT</strain>
    </source>
</reference>